<name>A0ABN9VQ68_9DINO</name>
<dbReference type="Gene3D" id="2.40.50.140">
    <property type="entry name" value="Nucleic acid-binding proteins"/>
    <property type="match status" value="1"/>
</dbReference>
<evidence type="ECO:0000313" key="3">
    <source>
        <dbReference type="EMBL" id="CAK0874613.1"/>
    </source>
</evidence>
<dbReference type="InterPro" id="IPR002059">
    <property type="entry name" value="CSP_DNA-bd"/>
</dbReference>
<reference evidence="3" key="1">
    <citation type="submission" date="2023-10" db="EMBL/GenBank/DDBJ databases">
        <authorList>
            <person name="Chen Y."/>
            <person name="Shah S."/>
            <person name="Dougan E. K."/>
            <person name="Thang M."/>
            <person name="Chan C."/>
        </authorList>
    </citation>
    <scope>NUCLEOTIDE SEQUENCE [LARGE SCALE GENOMIC DNA]</scope>
</reference>
<dbReference type="CDD" id="cd04458">
    <property type="entry name" value="CSP_CDS"/>
    <property type="match status" value="1"/>
</dbReference>
<evidence type="ECO:0000256" key="1">
    <source>
        <dbReference type="SAM" id="MobiDB-lite"/>
    </source>
</evidence>
<dbReference type="InterPro" id="IPR012340">
    <property type="entry name" value="NA-bd_OB-fold"/>
</dbReference>
<keyword evidence="4" id="KW-1185">Reference proteome</keyword>
<dbReference type="Pfam" id="PF00313">
    <property type="entry name" value="CSD"/>
    <property type="match status" value="1"/>
</dbReference>
<feature type="region of interest" description="Disordered" evidence="1">
    <location>
        <begin position="53"/>
        <end position="101"/>
    </location>
</feature>
<comment type="caution">
    <text evidence="3">The sequence shown here is derived from an EMBL/GenBank/DDBJ whole genome shotgun (WGS) entry which is preliminary data.</text>
</comment>
<dbReference type="PANTHER" id="PTHR46565:SF20">
    <property type="entry name" value="COLD SHOCK DOMAIN-CONTAINING PROTEIN 4"/>
    <property type="match status" value="1"/>
</dbReference>
<evidence type="ECO:0000259" key="2">
    <source>
        <dbReference type="PROSITE" id="PS51857"/>
    </source>
</evidence>
<feature type="domain" description="CSD" evidence="2">
    <location>
        <begin position="4"/>
        <end position="67"/>
    </location>
</feature>
<protein>
    <recommendedName>
        <fullName evidence="2">CSD domain-containing protein</fullName>
    </recommendedName>
</protein>
<proteinExistence type="predicted"/>
<gene>
    <name evidence="3" type="ORF">PCOR1329_LOCUS59450</name>
</gene>
<dbReference type="InterPro" id="IPR011129">
    <property type="entry name" value="CSD"/>
</dbReference>
<evidence type="ECO:0000313" key="4">
    <source>
        <dbReference type="Proteomes" id="UP001189429"/>
    </source>
</evidence>
<dbReference type="PROSITE" id="PS51857">
    <property type="entry name" value="CSD_2"/>
    <property type="match status" value="1"/>
</dbReference>
<feature type="compositionally biased region" description="Basic and acidic residues" evidence="1">
    <location>
        <begin position="53"/>
        <end position="83"/>
    </location>
</feature>
<organism evidence="3 4">
    <name type="scientific">Prorocentrum cordatum</name>
    <dbReference type="NCBI Taxonomy" id="2364126"/>
    <lineage>
        <taxon>Eukaryota</taxon>
        <taxon>Sar</taxon>
        <taxon>Alveolata</taxon>
        <taxon>Dinophyceae</taxon>
        <taxon>Prorocentrales</taxon>
        <taxon>Prorocentraceae</taxon>
        <taxon>Prorocentrum</taxon>
    </lineage>
</organism>
<dbReference type="SUPFAM" id="SSF50249">
    <property type="entry name" value="Nucleic acid-binding proteins"/>
    <property type="match status" value="1"/>
</dbReference>
<dbReference type="PANTHER" id="PTHR46565">
    <property type="entry name" value="COLD SHOCK DOMAIN PROTEIN 2"/>
    <property type="match status" value="1"/>
</dbReference>
<dbReference type="Proteomes" id="UP001189429">
    <property type="component" value="Unassembled WGS sequence"/>
</dbReference>
<sequence length="101" mass="10872">MTATKRGRVVRWVQGKGFGFIAPEDGGADVFVHSREAGMLDEGDVVEYEEKEDRMGAGKVEATHIKVVKEAGGGGRDRGGRDRGGRRRGGSSDSRDDGEYS</sequence>
<accession>A0ABN9VQ68</accession>
<dbReference type="EMBL" id="CAUYUJ010017412">
    <property type="protein sequence ID" value="CAK0874613.1"/>
    <property type="molecule type" value="Genomic_DNA"/>
</dbReference>
<dbReference type="SMART" id="SM00357">
    <property type="entry name" value="CSP"/>
    <property type="match status" value="1"/>
</dbReference>